<feature type="non-terminal residue" evidence="1">
    <location>
        <position position="174"/>
    </location>
</feature>
<comment type="caution">
    <text evidence="1">The sequence shown here is derived from an EMBL/GenBank/DDBJ whole genome shotgun (WGS) entry which is preliminary data.</text>
</comment>
<keyword evidence="2" id="KW-1185">Reference proteome</keyword>
<accession>A0ABN7WJA9</accession>
<gene>
    <name evidence="1" type="ORF">GMARGA_LOCUS31717</name>
</gene>
<organism evidence="1 2">
    <name type="scientific">Gigaspora margarita</name>
    <dbReference type="NCBI Taxonomy" id="4874"/>
    <lineage>
        <taxon>Eukaryota</taxon>
        <taxon>Fungi</taxon>
        <taxon>Fungi incertae sedis</taxon>
        <taxon>Mucoromycota</taxon>
        <taxon>Glomeromycotina</taxon>
        <taxon>Glomeromycetes</taxon>
        <taxon>Diversisporales</taxon>
        <taxon>Gigasporaceae</taxon>
        <taxon>Gigaspora</taxon>
    </lineage>
</organism>
<sequence length="174" mass="19828">MPFCTSCSRTLSSEEFIYENKSYKTCARCMTKVKDKPVEKDKLDNEKAIIIISVQDISDYIANTIDNLENHSKLSLAFGIRFDEVTLNTVGTDVKAIAILIIDEIESGDKYYWIAMTAPNLSAHYYSVENAYYACSQNQELECEYKDSNRKRITRFNCCGKISIKIDIPLAEAK</sequence>
<dbReference type="Proteomes" id="UP000789901">
    <property type="component" value="Unassembled WGS sequence"/>
</dbReference>
<dbReference type="EMBL" id="CAJVQB010048024">
    <property type="protein sequence ID" value="CAG8833767.1"/>
    <property type="molecule type" value="Genomic_DNA"/>
</dbReference>
<reference evidence="1 2" key="1">
    <citation type="submission" date="2021-06" db="EMBL/GenBank/DDBJ databases">
        <authorList>
            <person name="Kallberg Y."/>
            <person name="Tangrot J."/>
            <person name="Rosling A."/>
        </authorList>
    </citation>
    <scope>NUCLEOTIDE SEQUENCE [LARGE SCALE GENOMIC DNA]</scope>
    <source>
        <strain evidence="1 2">120-4 pot B 10/14</strain>
    </source>
</reference>
<evidence type="ECO:0000313" key="2">
    <source>
        <dbReference type="Proteomes" id="UP000789901"/>
    </source>
</evidence>
<protein>
    <submittedName>
        <fullName evidence="1">38156_t:CDS:1</fullName>
    </submittedName>
</protein>
<name>A0ABN7WJA9_GIGMA</name>
<evidence type="ECO:0000313" key="1">
    <source>
        <dbReference type="EMBL" id="CAG8833767.1"/>
    </source>
</evidence>
<proteinExistence type="predicted"/>